<evidence type="ECO:0000256" key="1">
    <source>
        <dbReference type="SAM" id="MobiDB-lite"/>
    </source>
</evidence>
<sequence precursor="true">MKALSKALITVTIPCISLVASGCDLLPHAIQPSQWHKLNRGPAPREDTHFSVPDYIPELQQKTRSEQDH</sequence>
<dbReference type="AlphaFoldDB" id="A0A517W461"/>
<evidence type="ECO:0000313" key="4">
    <source>
        <dbReference type="Proteomes" id="UP000318704"/>
    </source>
</evidence>
<evidence type="ECO:0000313" key="3">
    <source>
        <dbReference type="EMBL" id="QDU00048.1"/>
    </source>
</evidence>
<feature type="signal peptide" evidence="2">
    <location>
        <begin position="1"/>
        <end position="22"/>
    </location>
</feature>
<evidence type="ECO:0008006" key="5">
    <source>
        <dbReference type="Google" id="ProtNLM"/>
    </source>
</evidence>
<reference evidence="3 4" key="1">
    <citation type="submission" date="2019-03" db="EMBL/GenBank/DDBJ databases">
        <title>Deep-cultivation of Planctomycetes and their phenomic and genomic characterization uncovers novel biology.</title>
        <authorList>
            <person name="Wiegand S."/>
            <person name="Jogler M."/>
            <person name="Boedeker C."/>
            <person name="Pinto D."/>
            <person name="Vollmers J."/>
            <person name="Rivas-Marin E."/>
            <person name="Kohn T."/>
            <person name="Peeters S.H."/>
            <person name="Heuer A."/>
            <person name="Rast P."/>
            <person name="Oberbeckmann S."/>
            <person name="Bunk B."/>
            <person name="Jeske O."/>
            <person name="Meyerdierks A."/>
            <person name="Storesund J.E."/>
            <person name="Kallscheuer N."/>
            <person name="Luecker S."/>
            <person name="Lage O.M."/>
            <person name="Pohl T."/>
            <person name="Merkel B.J."/>
            <person name="Hornburger P."/>
            <person name="Mueller R.-W."/>
            <person name="Bruemmer F."/>
            <person name="Labrenz M."/>
            <person name="Spormann A.M."/>
            <person name="Op den Camp H."/>
            <person name="Overmann J."/>
            <person name="Amann R."/>
            <person name="Jetten M.S.M."/>
            <person name="Mascher T."/>
            <person name="Medema M.H."/>
            <person name="Devos D.P."/>
            <person name="Kaster A.-K."/>
            <person name="Ovreas L."/>
            <person name="Rohde M."/>
            <person name="Galperin M.Y."/>
            <person name="Jogler C."/>
        </authorList>
    </citation>
    <scope>NUCLEOTIDE SEQUENCE [LARGE SCALE GENOMIC DNA]</scope>
    <source>
        <strain evidence="3 4">V144</strain>
    </source>
</reference>
<dbReference type="RefSeq" id="WP_144990063.1">
    <property type="nucleotide sequence ID" value="NZ_CP037920.1"/>
</dbReference>
<organism evidence="3 4">
    <name type="scientific">Gimesia aquarii</name>
    <dbReference type="NCBI Taxonomy" id="2527964"/>
    <lineage>
        <taxon>Bacteria</taxon>
        <taxon>Pseudomonadati</taxon>
        <taxon>Planctomycetota</taxon>
        <taxon>Planctomycetia</taxon>
        <taxon>Planctomycetales</taxon>
        <taxon>Planctomycetaceae</taxon>
        <taxon>Gimesia</taxon>
    </lineage>
</organism>
<evidence type="ECO:0000256" key="2">
    <source>
        <dbReference type="SAM" id="SignalP"/>
    </source>
</evidence>
<dbReference type="KEGG" id="gaw:V144x_55610"/>
<proteinExistence type="predicted"/>
<dbReference type="EMBL" id="CP037920">
    <property type="protein sequence ID" value="QDU00048.1"/>
    <property type="molecule type" value="Genomic_DNA"/>
</dbReference>
<dbReference type="PROSITE" id="PS51257">
    <property type="entry name" value="PROKAR_LIPOPROTEIN"/>
    <property type="match status" value="1"/>
</dbReference>
<keyword evidence="2" id="KW-0732">Signal</keyword>
<dbReference type="Proteomes" id="UP000318704">
    <property type="component" value="Chromosome"/>
</dbReference>
<protein>
    <recommendedName>
        <fullName evidence="5">Lipoprotein</fullName>
    </recommendedName>
</protein>
<gene>
    <name evidence="3" type="ORF">V144x_55610</name>
</gene>
<feature type="chain" id="PRO_5022045973" description="Lipoprotein" evidence="2">
    <location>
        <begin position="23"/>
        <end position="69"/>
    </location>
</feature>
<feature type="region of interest" description="Disordered" evidence="1">
    <location>
        <begin position="37"/>
        <end position="69"/>
    </location>
</feature>
<name>A0A517W461_9PLAN</name>
<accession>A0A517W461</accession>